<evidence type="ECO:0000256" key="1">
    <source>
        <dbReference type="SAM" id="Coils"/>
    </source>
</evidence>
<feature type="coiled-coil region" evidence="1">
    <location>
        <begin position="63"/>
        <end position="90"/>
    </location>
</feature>
<evidence type="ECO:0000313" key="2">
    <source>
        <dbReference type="EMBL" id="CAF9909163.1"/>
    </source>
</evidence>
<dbReference type="EMBL" id="CAJPDT010000005">
    <property type="protein sequence ID" value="CAF9909163.1"/>
    <property type="molecule type" value="Genomic_DNA"/>
</dbReference>
<dbReference type="Proteomes" id="UP000664534">
    <property type="component" value="Unassembled WGS sequence"/>
</dbReference>
<organism evidence="2 3">
    <name type="scientific">Imshaugia aleurites</name>
    <dbReference type="NCBI Taxonomy" id="172621"/>
    <lineage>
        <taxon>Eukaryota</taxon>
        <taxon>Fungi</taxon>
        <taxon>Dikarya</taxon>
        <taxon>Ascomycota</taxon>
        <taxon>Pezizomycotina</taxon>
        <taxon>Lecanoromycetes</taxon>
        <taxon>OSLEUM clade</taxon>
        <taxon>Lecanoromycetidae</taxon>
        <taxon>Lecanorales</taxon>
        <taxon>Lecanorineae</taxon>
        <taxon>Parmeliaceae</taxon>
        <taxon>Imshaugia</taxon>
    </lineage>
</organism>
<proteinExistence type="predicted"/>
<dbReference type="OrthoDB" id="10506535at2759"/>
<keyword evidence="1" id="KW-0175">Coiled coil</keyword>
<name>A0A8H3ERK7_9LECA</name>
<reference evidence="2" key="1">
    <citation type="submission" date="2021-03" db="EMBL/GenBank/DDBJ databases">
        <authorList>
            <person name="Tagirdzhanova G."/>
        </authorList>
    </citation>
    <scope>NUCLEOTIDE SEQUENCE</scope>
</reference>
<gene>
    <name evidence="2" type="ORF">IMSHALPRED_007636</name>
</gene>
<keyword evidence="3" id="KW-1185">Reference proteome</keyword>
<protein>
    <submittedName>
        <fullName evidence="2">Uncharacterized protein</fullName>
    </submittedName>
</protein>
<dbReference type="AlphaFoldDB" id="A0A8H3ERK7"/>
<comment type="caution">
    <text evidence="2">The sequence shown here is derived from an EMBL/GenBank/DDBJ whole genome shotgun (WGS) entry which is preliminary data.</text>
</comment>
<sequence>MRSLTYTTTVGRLRKRIEFKDHTIKRLRDQRNILRRAAQAPVKGTQESHKERDELLNSPLRHIKTLEKRLDRVRTELESERNKNVYLQAQLQRTQEVRAEDKEIGLDSVFTDENALAAQVIAKFGIDSATGVARTRRKSLPSEAEDQGGFHFIREVFGARAFTD</sequence>
<evidence type="ECO:0000313" key="3">
    <source>
        <dbReference type="Proteomes" id="UP000664534"/>
    </source>
</evidence>
<accession>A0A8H3ERK7</accession>